<dbReference type="Proteomes" id="UP001642409">
    <property type="component" value="Unassembled WGS sequence"/>
</dbReference>
<gene>
    <name evidence="3" type="ORF">HINF_LOCUS22633</name>
    <name evidence="5" type="ORF">HINF_LOCUS25493</name>
    <name evidence="6" type="ORF">HINF_LOCUS27248</name>
    <name evidence="4" type="ORF">HINF_LOCUS46381</name>
</gene>
<dbReference type="InterPro" id="IPR002048">
    <property type="entry name" value="EF_hand_dom"/>
</dbReference>
<keyword evidence="7" id="KW-1185">Reference proteome</keyword>
<dbReference type="PROSITE" id="PS00018">
    <property type="entry name" value="EF_HAND_1"/>
    <property type="match status" value="2"/>
</dbReference>
<evidence type="ECO:0000313" key="6">
    <source>
        <dbReference type="EMBL" id="CAL6020057.1"/>
    </source>
</evidence>
<reference evidence="5 7" key="2">
    <citation type="submission" date="2024-07" db="EMBL/GenBank/DDBJ databases">
        <authorList>
            <person name="Akdeniz Z."/>
        </authorList>
    </citation>
    <scope>NUCLEOTIDE SEQUENCE [LARGE SCALE GENOMIC DNA]</scope>
</reference>
<reference evidence="4" key="1">
    <citation type="submission" date="2023-06" db="EMBL/GenBank/DDBJ databases">
        <authorList>
            <person name="Kurt Z."/>
        </authorList>
    </citation>
    <scope>NUCLEOTIDE SEQUENCE</scope>
</reference>
<dbReference type="Gene3D" id="1.10.238.10">
    <property type="entry name" value="EF-hand"/>
    <property type="match status" value="1"/>
</dbReference>
<dbReference type="InterPro" id="IPR018247">
    <property type="entry name" value="EF_Hand_1_Ca_BS"/>
</dbReference>
<protein>
    <recommendedName>
        <fullName evidence="2">EF-hand domain-containing protein</fullName>
    </recommendedName>
</protein>
<dbReference type="EMBL" id="CATOUU010000590">
    <property type="protein sequence ID" value="CAI9934988.1"/>
    <property type="molecule type" value="Genomic_DNA"/>
</dbReference>
<evidence type="ECO:0000313" key="4">
    <source>
        <dbReference type="EMBL" id="CAI9958736.1"/>
    </source>
</evidence>
<organism evidence="4">
    <name type="scientific">Hexamita inflata</name>
    <dbReference type="NCBI Taxonomy" id="28002"/>
    <lineage>
        <taxon>Eukaryota</taxon>
        <taxon>Metamonada</taxon>
        <taxon>Diplomonadida</taxon>
        <taxon>Hexamitidae</taxon>
        <taxon>Hexamitinae</taxon>
        <taxon>Hexamita</taxon>
    </lineage>
</organism>
<evidence type="ECO:0000259" key="2">
    <source>
        <dbReference type="PROSITE" id="PS50222"/>
    </source>
</evidence>
<dbReference type="CDD" id="cd00051">
    <property type="entry name" value="EFh"/>
    <property type="match status" value="1"/>
</dbReference>
<dbReference type="AlphaFoldDB" id="A0AA86UNX9"/>
<name>A0AA86UNX9_9EUKA</name>
<evidence type="ECO:0000313" key="5">
    <source>
        <dbReference type="EMBL" id="CAL6016409.1"/>
    </source>
</evidence>
<sequence>MKYTRADFEALFNSFDYDQSKTIEYTELHSFLTKRGMQAKPELLREYFQKFDRDCNGKLDVDEWCKMLEQVFK</sequence>
<keyword evidence="1" id="KW-0106">Calcium</keyword>
<dbReference type="EMBL" id="CATOUU010000909">
    <property type="protein sequence ID" value="CAI9958736.1"/>
    <property type="molecule type" value="Genomic_DNA"/>
</dbReference>
<dbReference type="SUPFAM" id="SSF47473">
    <property type="entry name" value="EF-hand"/>
    <property type="match status" value="1"/>
</dbReference>
<dbReference type="SMART" id="SM00054">
    <property type="entry name" value="EFh"/>
    <property type="match status" value="2"/>
</dbReference>
<comment type="caution">
    <text evidence="4">The sequence shown here is derived from an EMBL/GenBank/DDBJ whole genome shotgun (WGS) entry which is preliminary data.</text>
</comment>
<proteinExistence type="predicted"/>
<dbReference type="EMBL" id="CAXDID020000076">
    <property type="protein sequence ID" value="CAL6016409.1"/>
    <property type="molecule type" value="Genomic_DNA"/>
</dbReference>
<dbReference type="EMBL" id="CAXDID020000084">
    <property type="protein sequence ID" value="CAL6020057.1"/>
    <property type="molecule type" value="Genomic_DNA"/>
</dbReference>
<dbReference type="Pfam" id="PF13499">
    <property type="entry name" value="EF-hand_7"/>
    <property type="match status" value="1"/>
</dbReference>
<dbReference type="GO" id="GO:0005509">
    <property type="term" value="F:calcium ion binding"/>
    <property type="evidence" value="ECO:0007669"/>
    <property type="project" value="InterPro"/>
</dbReference>
<evidence type="ECO:0000256" key="1">
    <source>
        <dbReference type="ARBA" id="ARBA00022837"/>
    </source>
</evidence>
<dbReference type="PROSITE" id="PS50222">
    <property type="entry name" value="EF_HAND_2"/>
    <property type="match status" value="2"/>
</dbReference>
<evidence type="ECO:0000313" key="7">
    <source>
        <dbReference type="Proteomes" id="UP001642409"/>
    </source>
</evidence>
<feature type="domain" description="EF-hand" evidence="2">
    <location>
        <begin position="3"/>
        <end position="38"/>
    </location>
</feature>
<dbReference type="InterPro" id="IPR011992">
    <property type="entry name" value="EF-hand-dom_pair"/>
</dbReference>
<feature type="domain" description="EF-hand" evidence="2">
    <location>
        <begin position="39"/>
        <end position="73"/>
    </location>
</feature>
<accession>A0AA86UNX9</accession>
<evidence type="ECO:0000313" key="3">
    <source>
        <dbReference type="EMBL" id="CAI9934988.1"/>
    </source>
</evidence>